<dbReference type="Gene3D" id="1.10.287.130">
    <property type="match status" value="1"/>
</dbReference>
<evidence type="ECO:0000256" key="4">
    <source>
        <dbReference type="ARBA" id="ARBA00022679"/>
    </source>
</evidence>
<name>W6RZK9_9CLOT</name>
<dbReference type="HOGENOM" id="CLU_000445_89_20_9"/>
<feature type="transmembrane region" description="Helical" evidence="9">
    <location>
        <begin position="201"/>
        <end position="227"/>
    </location>
</feature>
<dbReference type="AlphaFoldDB" id="W6RZK9"/>
<evidence type="ECO:0000256" key="6">
    <source>
        <dbReference type="ARBA" id="ARBA00022777"/>
    </source>
</evidence>
<dbReference type="CDD" id="cd16922">
    <property type="entry name" value="HATPase_EvgS-ArcB-TorS-like"/>
    <property type="match status" value="1"/>
</dbReference>
<keyword evidence="9" id="KW-0472">Membrane</keyword>
<evidence type="ECO:0000256" key="5">
    <source>
        <dbReference type="ARBA" id="ARBA00022741"/>
    </source>
</evidence>
<keyword evidence="4" id="KW-0808">Transferase</keyword>
<feature type="domain" description="PAS" evidence="11">
    <location>
        <begin position="272"/>
        <end position="326"/>
    </location>
</feature>
<evidence type="ECO:0000256" key="3">
    <source>
        <dbReference type="ARBA" id="ARBA00022553"/>
    </source>
</evidence>
<dbReference type="STRING" id="1216932.CM240_0280"/>
<dbReference type="InterPro" id="IPR013767">
    <property type="entry name" value="PAS_fold"/>
</dbReference>
<dbReference type="Gene3D" id="3.30.565.10">
    <property type="entry name" value="Histidine kinase-like ATPase, C-terminal domain"/>
    <property type="match status" value="1"/>
</dbReference>
<dbReference type="Gene3D" id="3.30.450.20">
    <property type="entry name" value="PAS domain"/>
    <property type="match status" value="1"/>
</dbReference>
<evidence type="ECO:0000259" key="10">
    <source>
        <dbReference type="PROSITE" id="PS50109"/>
    </source>
</evidence>
<feature type="domain" description="Histidine kinase" evidence="10">
    <location>
        <begin position="407"/>
        <end position="628"/>
    </location>
</feature>
<keyword evidence="9" id="KW-1133">Transmembrane helix</keyword>
<feature type="transmembrane region" description="Helical" evidence="9">
    <location>
        <begin position="105"/>
        <end position="126"/>
    </location>
</feature>
<dbReference type="EMBL" id="HG917868">
    <property type="protein sequence ID" value="CDM67447.1"/>
    <property type="molecule type" value="Genomic_DNA"/>
</dbReference>
<dbReference type="CDD" id="cd00082">
    <property type="entry name" value="HisKA"/>
    <property type="match status" value="1"/>
</dbReference>
<feature type="transmembrane region" description="Helical" evidence="9">
    <location>
        <begin position="14"/>
        <end position="33"/>
    </location>
</feature>
<dbReference type="SUPFAM" id="SSF55785">
    <property type="entry name" value="PYP-like sensor domain (PAS domain)"/>
    <property type="match status" value="1"/>
</dbReference>
<organism evidence="12 13">
    <name type="scientific">Clostridium bornimense</name>
    <dbReference type="NCBI Taxonomy" id="1216932"/>
    <lineage>
        <taxon>Bacteria</taxon>
        <taxon>Bacillati</taxon>
        <taxon>Bacillota</taxon>
        <taxon>Clostridia</taxon>
        <taxon>Eubacteriales</taxon>
        <taxon>Clostridiaceae</taxon>
        <taxon>Clostridium</taxon>
    </lineage>
</organism>
<evidence type="ECO:0000313" key="13">
    <source>
        <dbReference type="Proteomes" id="UP000019426"/>
    </source>
</evidence>
<keyword evidence="7" id="KW-0067">ATP-binding</keyword>
<dbReference type="GO" id="GO:0000155">
    <property type="term" value="F:phosphorelay sensor kinase activity"/>
    <property type="evidence" value="ECO:0007669"/>
    <property type="project" value="InterPro"/>
</dbReference>
<dbReference type="Pfam" id="PF00989">
    <property type="entry name" value="PAS"/>
    <property type="match status" value="1"/>
</dbReference>
<feature type="transmembrane region" description="Helical" evidence="9">
    <location>
        <begin position="142"/>
        <end position="162"/>
    </location>
</feature>
<keyword evidence="3" id="KW-0597">Phosphoprotein</keyword>
<feature type="transmembrane region" description="Helical" evidence="9">
    <location>
        <begin position="77"/>
        <end position="93"/>
    </location>
</feature>
<dbReference type="PANTHER" id="PTHR43547">
    <property type="entry name" value="TWO-COMPONENT HISTIDINE KINASE"/>
    <property type="match status" value="1"/>
</dbReference>
<dbReference type="InterPro" id="IPR005467">
    <property type="entry name" value="His_kinase_dom"/>
</dbReference>
<dbReference type="PROSITE" id="PS50109">
    <property type="entry name" value="HIS_KIN"/>
    <property type="match status" value="1"/>
</dbReference>
<dbReference type="PROSITE" id="PS50112">
    <property type="entry name" value="PAS"/>
    <property type="match status" value="1"/>
</dbReference>
<dbReference type="PATRIC" id="fig|1216932.3.peg.260"/>
<accession>W6RZK9</accession>
<proteinExistence type="predicted"/>
<dbReference type="InterPro" id="IPR004358">
    <property type="entry name" value="Sig_transdc_His_kin-like_C"/>
</dbReference>
<dbReference type="RefSeq" id="WP_051483624.1">
    <property type="nucleotide sequence ID" value="NZ_HG917868.1"/>
</dbReference>
<dbReference type="SMART" id="SM00388">
    <property type="entry name" value="HisKA"/>
    <property type="match status" value="1"/>
</dbReference>
<keyword evidence="9" id="KW-0812">Transmembrane</keyword>
<protein>
    <recommendedName>
        <fullName evidence="2">histidine kinase</fullName>
        <ecNumber evidence="2">2.7.13.3</ecNumber>
    </recommendedName>
</protein>
<sequence>MSCKSEYNKTIKNIAKYLMIGTIVYICSIYIRLFTWDYKDMIRMDILGDIDGANIAVGIIAICSCVLYYYIYKETELFLLIFVYSSVYMQYVMQCIIDNNIFIEVNYYVHMLFCFIFRIILILMAINSDSKLVKKVTKNKKLFLIISIPAIILISIIDLKLSGIYSELYVKIVVNIQLLFSIYYYYLLYKVYEISLRKNRLIYTIFTSSLGILNIARPIFIIGTLGIVDIKLISSQCKYISFISLILLFIGLCMDVMITIKNEKKLYSEVKSKEDIFNTITGNVKDMIITTRNECIRYVNSEVELNLGYKKEEMIGRKIYDFIDSEGYVISDEDDKTEFIEQRWKCKNGDIFITETMANKIVNEKKEVVGKIIVARDNIFGEKVRNLEKKYNEVKELEEIRGQFFANISHELKTPINIIYSCMQLLENYKGDNEKFIEIYNKYEFTIKQNCYRMIRLGNNLVDITRIDSGFMNMNFIDYDIVNLVENITLSVVPYVEEKKINIIFDTYVEELEIKCDPDSIERVILNLLSNSVKFTNRGGNILVFMDADEEFVTISIKDDGIGIPEEIRDNIFERFVQADKSFNRRNEGSGIGLALTKSLIELHNGKIRLKSKEGVGSEFIIKLPNIKCNTSKQEARINMESNPIADKINIEFSDIYELY</sequence>
<dbReference type="FunFam" id="3.30.565.10:FF:000037">
    <property type="entry name" value="Hybrid sensor histidine kinase/response regulator"/>
    <property type="match status" value="1"/>
</dbReference>
<feature type="transmembrane region" description="Helical" evidence="9">
    <location>
        <begin position="239"/>
        <end position="258"/>
    </location>
</feature>
<dbReference type="InterPro" id="IPR036097">
    <property type="entry name" value="HisK_dim/P_sf"/>
</dbReference>
<keyword evidence="6" id="KW-0418">Kinase</keyword>
<dbReference type="OrthoDB" id="9813394at2"/>
<evidence type="ECO:0000256" key="9">
    <source>
        <dbReference type="SAM" id="Phobius"/>
    </source>
</evidence>
<dbReference type="SUPFAM" id="SSF55874">
    <property type="entry name" value="ATPase domain of HSP90 chaperone/DNA topoisomerase II/histidine kinase"/>
    <property type="match status" value="1"/>
</dbReference>
<dbReference type="InterPro" id="IPR003594">
    <property type="entry name" value="HATPase_dom"/>
</dbReference>
<evidence type="ECO:0000256" key="7">
    <source>
        <dbReference type="ARBA" id="ARBA00022840"/>
    </source>
</evidence>
<dbReference type="EC" id="2.7.13.3" evidence="2"/>
<dbReference type="GO" id="GO:0005524">
    <property type="term" value="F:ATP binding"/>
    <property type="evidence" value="ECO:0007669"/>
    <property type="project" value="UniProtKB-KW"/>
</dbReference>
<dbReference type="Proteomes" id="UP000019426">
    <property type="component" value="Chromosome M2/40_rep1"/>
</dbReference>
<dbReference type="InterPro" id="IPR035965">
    <property type="entry name" value="PAS-like_dom_sf"/>
</dbReference>
<dbReference type="GO" id="GO:0006355">
    <property type="term" value="P:regulation of DNA-templated transcription"/>
    <property type="evidence" value="ECO:0007669"/>
    <property type="project" value="InterPro"/>
</dbReference>
<dbReference type="InterPro" id="IPR036890">
    <property type="entry name" value="HATPase_C_sf"/>
</dbReference>
<dbReference type="SMART" id="SM00387">
    <property type="entry name" value="HATPase_c"/>
    <property type="match status" value="1"/>
</dbReference>
<dbReference type="CDD" id="cd00130">
    <property type="entry name" value="PAS"/>
    <property type="match status" value="1"/>
</dbReference>
<dbReference type="PRINTS" id="PR00344">
    <property type="entry name" value="BCTRLSENSOR"/>
</dbReference>
<keyword evidence="13" id="KW-1185">Reference proteome</keyword>
<dbReference type="Pfam" id="PF00512">
    <property type="entry name" value="HisKA"/>
    <property type="match status" value="1"/>
</dbReference>
<dbReference type="NCBIfam" id="TIGR00229">
    <property type="entry name" value="sensory_box"/>
    <property type="match status" value="1"/>
</dbReference>
<dbReference type="eggNOG" id="COG2205">
    <property type="taxonomic scope" value="Bacteria"/>
</dbReference>
<dbReference type="SUPFAM" id="SSF47384">
    <property type="entry name" value="Homodimeric domain of signal transducing histidine kinase"/>
    <property type="match status" value="1"/>
</dbReference>
<feature type="transmembrane region" description="Helical" evidence="9">
    <location>
        <begin position="168"/>
        <end position="189"/>
    </location>
</feature>
<dbReference type="PANTHER" id="PTHR43547:SF2">
    <property type="entry name" value="HYBRID SIGNAL TRANSDUCTION HISTIDINE KINASE C"/>
    <property type="match status" value="1"/>
</dbReference>
<evidence type="ECO:0000259" key="11">
    <source>
        <dbReference type="PROSITE" id="PS50112"/>
    </source>
</evidence>
<dbReference type="Pfam" id="PF02518">
    <property type="entry name" value="HATPase_c"/>
    <property type="match status" value="1"/>
</dbReference>
<evidence type="ECO:0000256" key="8">
    <source>
        <dbReference type="ARBA" id="ARBA00023012"/>
    </source>
</evidence>
<evidence type="ECO:0000256" key="2">
    <source>
        <dbReference type="ARBA" id="ARBA00012438"/>
    </source>
</evidence>
<dbReference type="InterPro" id="IPR003661">
    <property type="entry name" value="HisK_dim/P_dom"/>
</dbReference>
<reference evidence="12 13" key="1">
    <citation type="submission" date="2013-11" db="EMBL/GenBank/DDBJ databases">
        <title>Complete genome sequence of Clostridum sp. M2/40.</title>
        <authorList>
            <person name="Wibberg D."/>
            <person name="Puehler A."/>
            <person name="Schlueter A."/>
        </authorList>
    </citation>
    <scope>NUCLEOTIDE SEQUENCE [LARGE SCALE GENOMIC DNA]</scope>
    <source>
        <strain evidence="13">M2/40</strain>
    </source>
</reference>
<evidence type="ECO:0000313" key="12">
    <source>
        <dbReference type="EMBL" id="CDM67447.1"/>
    </source>
</evidence>
<feature type="transmembrane region" description="Helical" evidence="9">
    <location>
        <begin position="53"/>
        <end position="70"/>
    </location>
</feature>
<keyword evidence="8" id="KW-0902">Two-component regulatory system</keyword>
<comment type="catalytic activity">
    <reaction evidence="1">
        <text>ATP + protein L-histidine = ADP + protein N-phospho-L-histidine.</text>
        <dbReference type="EC" id="2.7.13.3"/>
    </reaction>
</comment>
<dbReference type="InterPro" id="IPR000014">
    <property type="entry name" value="PAS"/>
</dbReference>
<dbReference type="KEGG" id="clt:CM240_0280"/>
<evidence type="ECO:0000256" key="1">
    <source>
        <dbReference type="ARBA" id="ARBA00000085"/>
    </source>
</evidence>
<gene>
    <name evidence="12" type="ORF">CM240_0280</name>
</gene>
<keyword evidence="5" id="KW-0547">Nucleotide-binding</keyword>